<sequence>MLQVFLKKRANSLNLMSIFTLKAYCICKCAFSTYNNFRWIVTLKWHLKKKYPNYLLVNILLSIATILTKENNRCVGKKSCITK</sequence>
<proteinExistence type="predicted"/>
<name>A0A915CHD6_PARUN</name>
<organism evidence="1 2">
    <name type="scientific">Parascaris univalens</name>
    <name type="common">Nematode worm</name>
    <dbReference type="NCBI Taxonomy" id="6257"/>
    <lineage>
        <taxon>Eukaryota</taxon>
        <taxon>Metazoa</taxon>
        <taxon>Ecdysozoa</taxon>
        <taxon>Nematoda</taxon>
        <taxon>Chromadorea</taxon>
        <taxon>Rhabditida</taxon>
        <taxon>Spirurina</taxon>
        <taxon>Ascaridomorpha</taxon>
        <taxon>Ascaridoidea</taxon>
        <taxon>Ascarididae</taxon>
        <taxon>Parascaris</taxon>
    </lineage>
</organism>
<accession>A0A915CHD6</accession>
<keyword evidence="1" id="KW-1185">Reference proteome</keyword>
<dbReference type="WBParaSite" id="PgR197_g003_t01">
    <property type="protein sequence ID" value="PgR197_g003_t01"/>
    <property type="gene ID" value="PgR197_g003"/>
</dbReference>
<protein>
    <submittedName>
        <fullName evidence="2">NADH dehydrogenase subunit 3</fullName>
    </submittedName>
</protein>
<evidence type="ECO:0000313" key="2">
    <source>
        <dbReference type="WBParaSite" id="PgR197_g003_t01"/>
    </source>
</evidence>
<evidence type="ECO:0000313" key="1">
    <source>
        <dbReference type="Proteomes" id="UP000887569"/>
    </source>
</evidence>
<reference evidence="2" key="1">
    <citation type="submission" date="2022-11" db="UniProtKB">
        <authorList>
            <consortium name="WormBaseParasite"/>
        </authorList>
    </citation>
    <scope>IDENTIFICATION</scope>
</reference>
<dbReference type="Proteomes" id="UP000887569">
    <property type="component" value="Unplaced"/>
</dbReference>
<dbReference type="AlphaFoldDB" id="A0A915CHD6"/>